<comment type="caution">
    <text evidence="8">The sequence shown here is derived from an EMBL/GenBank/DDBJ whole genome shotgun (WGS) entry which is preliminary data.</text>
</comment>
<name>A0A4R3NSW1_9HYPH</name>
<dbReference type="NCBIfam" id="TIGR00360">
    <property type="entry name" value="ComEC_N-term"/>
    <property type="match status" value="1"/>
</dbReference>
<dbReference type="PANTHER" id="PTHR30619:SF1">
    <property type="entry name" value="RECOMBINATION PROTEIN 2"/>
    <property type="match status" value="1"/>
</dbReference>
<evidence type="ECO:0000256" key="4">
    <source>
        <dbReference type="ARBA" id="ARBA00022989"/>
    </source>
</evidence>
<dbReference type="AlphaFoldDB" id="A0A4R3NSW1"/>
<feature type="transmembrane region" description="Helical" evidence="6">
    <location>
        <begin position="443"/>
        <end position="461"/>
    </location>
</feature>
<gene>
    <name evidence="8" type="ORF">EDC90_100953</name>
</gene>
<keyword evidence="2" id="KW-1003">Cell membrane</keyword>
<dbReference type="InterPro" id="IPR052159">
    <property type="entry name" value="Competence_DNA_uptake"/>
</dbReference>
<feature type="transmembrane region" description="Helical" evidence="6">
    <location>
        <begin position="380"/>
        <end position="405"/>
    </location>
</feature>
<sequence length="727" mass="78350">MIAGILAMMLTGAFLTQVETLRRGTVMLDSAVTTHVTGYVESREKTDSGWRYVVSVQQTHDPTIRRPPERVTLVARGNKSPAPIGAGVSGLARLSPPSAPALPGLVDFGLLSYFDGIGAVGFFYGAPDILETNAPAGQRPEIGLLRRGELAVERLRDAIATRIRAVLSGETGAFANAIITGQRRGLSDGTLAALRNAGLAHVIAISGLHMALAAGIFFAALRFLMAMSAGLSEGFATKKVAAATALSTAFLYLLISGMQVSAQRAFLMLAIMLVAAMLNRPAISLRNVAVAAFIILSFSPSEAAGPGMQMSFAATLALIAGYGVWQSRQSRSEQPLTARMRGARLIVAAIGGVALTSLIGGLATAPFAMDHFHRMAGYGLLGNLLAMPIVTFIVMPAGLAAMLLMPLNLHTPFLAIMGEGLQQVLKVAFWVDSLGGAIDTGQMPEWFLPLFIMGFMPLVLLKTRLRLLGMFPIAASLWLLLSQSAATTNPRLLISEEGGLVAILKAEDAFVSEKRPAAFIYDQWISALTIRQTIAPKVMRAPDPEVAPIRTDQRFKPLEPDQVSQAEDMLAKTISASKEEPGRFYCQKDNLWCVATLPADHMTIVQMNIPALTGKACDQANIIISRYRPGFQKCRSGAFLVTPAMRRQTGTLVLEPEHSTGLLRTATRADDLTGEHETGGKQPSGCATITLTPSLQTLRRPWNRHRLYDWRKQRFEKPIMLPKKICV</sequence>
<evidence type="ECO:0000313" key="9">
    <source>
        <dbReference type="Proteomes" id="UP000295097"/>
    </source>
</evidence>
<dbReference type="GO" id="GO:0005886">
    <property type="term" value="C:plasma membrane"/>
    <property type="evidence" value="ECO:0007669"/>
    <property type="project" value="UniProtKB-SubCell"/>
</dbReference>
<keyword evidence="5 6" id="KW-0472">Membrane</keyword>
<keyword evidence="3 6" id="KW-0812">Transmembrane</keyword>
<evidence type="ECO:0000313" key="8">
    <source>
        <dbReference type="EMBL" id="TCT40331.1"/>
    </source>
</evidence>
<reference evidence="8 9" key="1">
    <citation type="submission" date="2019-03" db="EMBL/GenBank/DDBJ databases">
        <title>Freshwater and sediment microbial communities from various areas in North America, analyzing microbe dynamics in response to fracking.</title>
        <authorList>
            <person name="Lamendella R."/>
        </authorList>
    </citation>
    <scope>NUCLEOTIDE SEQUENCE [LARGE SCALE GENOMIC DNA]</scope>
    <source>
        <strain evidence="8 9">175.2</strain>
    </source>
</reference>
<accession>A0A4R3NSW1</accession>
<evidence type="ECO:0000256" key="6">
    <source>
        <dbReference type="SAM" id="Phobius"/>
    </source>
</evidence>
<evidence type="ECO:0000256" key="1">
    <source>
        <dbReference type="ARBA" id="ARBA00004651"/>
    </source>
</evidence>
<comment type="subcellular location">
    <subcellularLocation>
        <location evidence="1">Cell membrane</location>
        <topology evidence="1">Multi-pass membrane protein</topology>
    </subcellularLocation>
</comment>
<feature type="transmembrane region" description="Helical" evidence="6">
    <location>
        <begin position="285"/>
        <end position="301"/>
    </location>
</feature>
<dbReference type="Pfam" id="PF03772">
    <property type="entry name" value="Competence"/>
    <property type="match status" value="1"/>
</dbReference>
<feature type="transmembrane region" description="Helical" evidence="6">
    <location>
        <begin position="199"/>
        <end position="224"/>
    </location>
</feature>
<protein>
    <submittedName>
        <fullName evidence="8">ComEC/Rec2-related protein</fullName>
    </submittedName>
</protein>
<keyword evidence="9" id="KW-1185">Reference proteome</keyword>
<evidence type="ECO:0000256" key="3">
    <source>
        <dbReference type="ARBA" id="ARBA00022692"/>
    </source>
</evidence>
<feature type="transmembrane region" description="Helical" evidence="6">
    <location>
        <begin position="307"/>
        <end position="325"/>
    </location>
</feature>
<feature type="transmembrane region" description="Helical" evidence="6">
    <location>
        <begin position="345"/>
        <end position="368"/>
    </location>
</feature>
<organism evidence="8 9">
    <name type="scientific">Martelella mediterranea</name>
    <dbReference type="NCBI Taxonomy" id="293089"/>
    <lineage>
        <taxon>Bacteria</taxon>
        <taxon>Pseudomonadati</taxon>
        <taxon>Pseudomonadota</taxon>
        <taxon>Alphaproteobacteria</taxon>
        <taxon>Hyphomicrobiales</taxon>
        <taxon>Aurantimonadaceae</taxon>
        <taxon>Martelella</taxon>
    </lineage>
</organism>
<dbReference type="EMBL" id="SMAR01000009">
    <property type="protein sequence ID" value="TCT40331.1"/>
    <property type="molecule type" value="Genomic_DNA"/>
</dbReference>
<feature type="transmembrane region" description="Helical" evidence="6">
    <location>
        <begin position="236"/>
        <end position="255"/>
    </location>
</feature>
<evidence type="ECO:0000256" key="5">
    <source>
        <dbReference type="ARBA" id="ARBA00023136"/>
    </source>
</evidence>
<feature type="domain" description="ComEC/Rec2-related protein" evidence="7">
    <location>
        <begin position="179"/>
        <end position="464"/>
    </location>
</feature>
<dbReference type="Proteomes" id="UP000295097">
    <property type="component" value="Unassembled WGS sequence"/>
</dbReference>
<dbReference type="InterPro" id="IPR004477">
    <property type="entry name" value="ComEC_N"/>
</dbReference>
<proteinExistence type="predicted"/>
<evidence type="ECO:0000259" key="7">
    <source>
        <dbReference type="Pfam" id="PF03772"/>
    </source>
</evidence>
<evidence type="ECO:0000256" key="2">
    <source>
        <dbReference type="ARBA" id="ARBA00022475"/>
    </source>
</evidence>
<dbReference type="PANTHER" id="PTHR30619">
    <property type="entry name" value="DNA INTERNALIZATION/COMPETENCE PROTEIN COMEC/REC2"/>
    <property type="match status" value="1"/>
</dbReference>
<keyword evidence="4 6" id="KW-1133">Transmembrane helix</keyword>